<dbReference type="CDD" id="cd00158">
    <property type="entry name" value="RHOD"/>
    <property type="match status" value="1"/>
</dbReference>
<proteinExistence type="predicted"/>
<organism evidence="2 3">
    <name type="scientific">Vibrio tubiashii ATCC 19109</name>
    <dbReference type="NCBI Taxonomy" id="1051646"/>
    <lineage>
        <taxon>Bacteria</taxon>
        <taxon>Pseudomonadati</taxon>
        <taxon>Pseudomonadota</taxon>
        <taxon>Gammaproteobacteria</taxon>
        <taxon>Vibrionales</taxon>
        <taxon>Vibrionaceae</taxon>
        <taxon>Vibrio</taxon>
        <taxon>Vibrio oreintalis group</taxon>
    </lineage>
</organism>
<dbReference type="PANTHER" id="PTHR43031:SF1">
    <property type="entry name" value="PYRIDINE NUCLEOTIDE-DISULPHIDE OXIDOREDUCTASE"/>
    <property type="match status" value="1"/>
</dbReference>
<dbReference type="Pfam" id="PF00581">
    <property type="entry name" value="Rhodanese"/>
    <property type="match status" value="1"/>
</dbReference>
<dbReference type="SUPFAM" id="SSF52821">
    <property type="entry name" value="Rhodanese/Cell cycle control phosphatase"/>
    <property type="match status" value="1"/>
</dbReference>
<dbReference type="InterPro" id="IPR001763">
    <property type="entry name" value="Rhodanese-like_dom"/>
</dbReference>
<evidence type="ECO:0000259" key="1">
    <source>
        <dbReference type="PROSITE" id="PS50206"/>
    </source>
</evidence>
<keyword evidence="3" id="KW-1185">Reference proteome</keyword>
<dbReference type="InterPro" id="IPR050229">
    <property type="entry name" value="GlpE_sulfurtransferase"/>
</dbReference>
<dbReference type="InterPro" id="IPR036873">
    <property type="entry name" value="Rhodanese-like_dom_sf"/>
</dbReference>
<feature type="domain" description="Rhodanese" evidence="1">
    <location>
        <begin position="54"/>
        <end position="137"/>
    </location>
</feature>
<evidence type="ECO:0000313" key="2">
    <source>
        <dbReference type="EMBL" id="EGU56978.1"/>
    </source>
</evidence>
<reference evidence="2 3" key="1">
    <citation type="journal article" date="2012" name="Int. J. Syst. Evol. Microbiol.">
        <title>Vibrio caribbeanicus sp. nov., isolated from the marine sponge Scleritoderma cyanea.</title>
        <authorList>
            <person name="Hoffmann M."/>
            <person name="Monday S.R."/>
            <person name="Allard M.W."/>
            <person name="Strain E.A."/>
            <person name="Whittaker P."/>
            <person name="Naum M."/>
            <person name="McCarthy P.J."/>
            <person name="Lopez J.V."/>
            <person name="Fischer M."/>
            <person name="Brown E.W."/>
        </authorList>
    </citation>
    <scope>NUCLEOTIDE SEQUENCE [LARGE SCALE GENOMIC DNA]</scope>
    <source>
        <strain evidence="2 3">ATCC 19109</strain>
    </source>
</reference>
<dbReference type="PANTHER" id="PTHR43031">
    <property type="entry name" value="FAD-DEPENDENT OXIDOREDUCTASE"/>
    <property type="match status" value="1"/>
</dbReference>
<accession>A0ABP2LPL4</accession>
<dbReference type="SMART" id="SM00450">
    <property type="entry name" value="RHOD"/>
    <property type="match status" value="1"/>
</dbReference>
<evidence type="ECO:0000313" key="3">
    <source>
        <dbReference type="Proteomes" id="UP000003836"/>
    </source>
</evidence>
<comment type="caution">
    <text evidence="2">The sequence shown here is derived from an EMBL/GenBank/DDBJ whole genome shotgun (WGS) entry which is preliminary data.</text>
</comment>
<dbReference type="PROSITE" id="PS50206">
    <property type="entry name" value="RHODANESE_3"/>
    <property type="match status" value="1"/>
</dbReference>
<dbReference type="EMBL" id="AFWI01000101">
    <property type="protein sequence ID" value="EGU56978.1"/>
    <property type="molecule type" value="Genomic_DNA"/>
</dbReference>
<gene>
    <name evidence="2" type="ORF">VITU9109_09402</name>
</gene>
<dbReference type="Proteomes" id="UP000003836">
    <property type="component" value="Unassembled WGS sequence"/>
</dbReference>
<dbReference type="Gene3D" id="3.40.250.10">
    <property type="entry name" value="Rhodanese-like domain"/>
    <property type="match status" value="1"/>
</dbReference>
<protein>
    <recommendedName>
        <fullName evidence="1">Rhodanese domain-containing protein</fullName>
    </recommendedName>
</protein>
<sequence length="137" mass="15319">MTYLAAKREQSDMLSELQQKGTTMKRLTLLFTLLAALSLPAFASERAEIGWQWIEQGAMIVDVRTPPEFADGHLPQAVNYPLSALNIHFADIDKDTQIVLYCRSGNRSGKAYQYLKAKGFTKLHNAGGLIEMLESQN</sequence>
<name>A0ABP2LPL4_9VIBR</name>